<dbReference type="GO" id="GO:0036088">
    <property type="term" value="P:D-serine catabolic process"/>
    <property type="evidence" value="ECO:0007669"/>
    <property type="project" value="TreeGrafter"/>
</dbReference>
<dbReference type="AlphaFoldDB" id="A0AAX3NMC4"/>
<dbReference type="GO" id="GO:0016836">
    <property type="term" value="F:hydro-lyase activity"/>
    <property type="evidence" value="ECO:0007669"/>
    <property type="project" value="UniProtKB-UniRule"/>
</dbReference>
<dbReference type="PANTHER" id="PTHR48078:SF9">
    <property type="entry name" value="D-SERINE DEHYDRATASE"/>
    <property type="match status" value="1"/>
</dbReference>
<dbReference type="PANTHER" id="PTHR48078">
    <property type="entry name" value="THREONINE DEHYDRATASE, MITOCHONDRIAL-RELATED"/>
    <property type="match status" value="1"/>
</dbReference>
<dbReference type="NCBIfam" id="TIGR02035">
    <property type="entry name" value="D_Ser_am_lyase"/>
    <property type="match status" value="1"/>
</dbReference>
<evidence type="ECO:0000256" key="2">
    <source>
        <dbReference type="ARBA" id="ARBA00022898"/>
    </source>
</evidence>
<comment type="cofactor">
    <cofactor evidence="1 6">
        <name>pyridoxal 5'-phosphate</name>
        <dbReference type="ChEBI" id="CHEBI:597326"/>
    </cofactor>
</comment>
<dbReference type="RefSeq" id="WP_275056502.1">
    <property type="nucleotide sequence ID" value="NZ_CP118988.1"/>
</dbReference>
<protein>
    <recommendedName>
        <fullName evidence="6">Probable D-serine dehydratase</fullName>
        <ecNumber evidence="6">4.3.1.18</ecNumber>
    </recommendedName>
    <alternativeName>
        <fullName evidence="6">D-serine deaminase</fullName>
        <shortName evidence="6">DSD</shortName>
    </alternativeName>
</protein>
<dbReference type="Proteomes" id="UP001213721">
    <property type="component" value="Chromosome"/>
</dbReference>
<dbReference type="GO" id="GO:0008721">
    <property type="term" value="F:D-serine ammonia-lyase activity"/>
    <property type="evidence" value="ECO:0007669"/>
    <property type="project" value="UniProtKB-EC"/>
</dbReference>
<evidence type="ECO:0000256" key="3">
    <source>
        <dbReference type="ARBA" id="ARBA00023239"/>
    </source>
</evidence>
<dbReference type="PROSITE" id="PS00165">
    <property type="entry name" value="DEHYDRATASE_SER_THR"/>
    <property type="match status" value="1"/>
</dbReference>
<accession>A0AAX3NMC4</accession>
<evidence type="ECO:0000313" key="8">
    <source>
        <dbReference type="EMBL" id="WED75198.1"/>
    </source>
</evidence>
<keyword evidence="2 6" id="KW-0663">Pyridoxal phosphate</keyword>
<evidence type="ECO:0000256" key="6">
    <source>
        <dbReference type="HAMAP-Rule" id="MF_01030"/>
    </source>
</evidence>
<dbReference type="EMBL" id="CP118988">
    <property type="protein sequence ID" value="WED75198.1"/>
    <property type="molecule type" value="Genomic_DNA"/>
</dbReference>
<dbReference type="Pfam" id="PF00291">
    <property type="entry name" value="PALP"/>
    <property type="match status" value="1"/>
</dbReference>
<evidence type="ECO:0000256" key="1">
    <source>
        <dbReference type="ARBA" id="ARBA00001933"/>
    </source>
</evidence>
<dbReference type="HAMAP" id="MF_01030">
    <property type="entry name" value="D_Ser_dehydrat"/>
    <property type="match status" value="1"/>
</dbReference>
<organism evidence="8 9">
    <name type="scientific">Aeromonas allosaccharophila</name>
    <dbReference type="NCBI Taxonomy" id="656"/>
    <lineage>
        <taxon>Bacteria</taxon>
        <taxon>Pseudomonadati</taxon>
        <taxon>Pseudomonadota</taxon>
        <taxon>Gammaproteobacteria</taxon>
        <taxon>Aeromonadales</taxon>
        <taxon>Aeromonadaceae</taxon>
        <taxon>Aeromonas</taxon>
    </lineage>
</organism>
<evidence type="ECO:0000259" key="7">
    <source>
        <dbReference type="Pfam" id="PF00291"/>
    </source>
</evidence>
<dbReference type="InterPro" id="IPR000634">
    <property type="entry name" value="Ser/Thr_deHydtase_PyrdxlP-BS"/>
</dbReference>
<sequence length="443" mass="48381">MKNIDVQQLTNQFPLVQSLIDLEQVTWFNPNATTLAVGLPYVGLDNNNVADASARLARFAPYMCEAFPETRASNGILESEIAAIPAMQRTLNERYGVEVTGRLLLKKDSHLPISGSIKARGGIYEVLTHAEQLAIKAGLLREEDDYRKLFSDEFRQFFSQYSIAVGSTGNLGMSIGIMSAKLGFTVTVHMSADAREWKKRKLREHGVIVVEYAEDYGVAVEQGRKEAERDPNCFFIDDENSRTLFLGYSVAGERVKKQFDQMDIKVDAEHPLFVYLPCGVGGGPGGVAFGLKLAFGDHVHCLFAEPTHSPCMLLGVHTGLHDAIAVQDLGIDNLTAADGLAVGRASGFVGRAMERLLDGFYTLSDQEMYDLLGLLARDEQIKLEPSALAGMAGPWRIAANPEWQAARGFDATTMAQATHLVWATGGGMVPAEEMAKYLASAKI</sequence>
<dbReference type="InterPro" id="IPR036052">
    <property type="entry name" value="TrpB-like_PALP_sf"/>
</dbReference>
<evidence type="ECO:0000256" key="4">
    <source>
        <dbReference type="ARBA" id="ARBA00050422"/>
    </source>
</evidence>
<dbReference type="InterPro" id="IPR001926">
    <property type="entry name" value="TrpB-like_PALP"/>
</dbReference>
<dbReference type="InterPro" id="IPR050147">
    <property type="entry name" value="Ser/Thr_Dehydratase"/>
</dbReference>
<reference evidence="8" key="1">
    <citation type="submission" date="2023-02" db="EMBL/GenBank/DDBJ databases">
        <title>The sequence of Aeromonas allosaccharophila K520.</title>
        <authorList>
            <person name="Luo X."/>
        </authorList>
    </citation>
    <scope>NUCLEOTIDE SEQUENCE</scope>
    <source>
        <strain evidence="8">K520</strain>
    </source>
</reference>
<dbReference type="SUPFAM" id="SSF53686">
    <property type="entry name" value="Tryptophan synthase beta subunit-like PLP-dependent enzymes"/>
    <property type="match status" value="1"/>
</dbReference>
<dbReference type="CDD" id="cd06447">
    <property type="entry name" value="D-Ser-dehyd"/>
    <property type="match status" value="1"/>
</dbReference>
<dbReference type="InterPro" id="IPR011780">
    <property type="entry name" value="D_Ser_am_lyase"/>
</dbReference>
<feature type="modified residue" description="N6-(pyridoxal phosphate)lysine" evidence="6">
    <location>
        <position position="118"/>
    </location>
</feature>
<dbReference type="GO" id="GO:0009097">
    <property type="term" value="P:isoleucine biosynthetic process"/>
    <property type="evidence" value="ECO:0007669"/>
    <property type="project" value="TreeGrafter"/>
</dbReference>
<name>A0AAX3NMC4_9GAMM</name>
<dbReference type="NCBIfam" id="NF002823">
    <property type="entry name" value="PRK02991.1"/>
    <property type="match status" value="1"/>
</dbReference>
<feature type="domain" description="Tryptophan synthase beta chain-like PALP" evidence="7">
    <location>
        <begin position="95"/>
        <end position="396"/>
    </location>
</feature>
<keyword evidence="3 6" id="KW-0456">Lyase</keyword>
<evidence type="ECO:0000256" key="5">
    <source>
        <dbReference type="ARBA" id="ARBA00061269"/>
    </source>
</evidence>
<proteinExistence type="inferred from homology"/>
<dbReference type="EC" id="4.3.1.18" evidence="6"/>
<dbReference type="GO" id="GO:0030170">
    <property type="term" value="F:pyridoxal phosphate binding"/>
    <property type="evidence" value="ECO:0007669"/>
    <property type="project" value="InterPro"/>
</dbReference>
<comment type="similarity">
    <text evidence="5 6">Belongs to the serine/threonine dehydratase family. DsdA subfamily.</text>
</comment>
<comment type="catalytic activity">
    <reaction evidence="4 6">
        <text>D-serine = pyruvate + NH4(+)</text>
        <dbReference type="Rhea" id="RHEA:13977"/>
        <dbReference type="ChEBI" id="CHEBI:15361"/>
        <dbReference type="ChEBI" id="CHEBI:28938"/>
        <dbReference type="ChEBI" id="CHEBI:35247"/>
        <dbReference type="EC" id="4.3.1.18"/>
    </reaction>
</comment>
<dbReference type="Gene3D" id="3.40.50.1100">
    <property type="match status" value="2"/>
</dbReference>
<evidence type="ECO:0000313" key="9">
    <source>
        <dbReference type="Proteomes" id="UP001213721"/>
    </source>
</evidence>
<gene>
    <name evidence="6" type="primary">dsdA</name>
    <name evidence="8" type="ORF">PYU98_14755</name>
</gene>
<dbReference type="FunFam" id="3.40.50.1100:FF:000018">
    <property type="entry name" value="D-serine dehydratase"/>
    <property type="match status" value="1"/>
</dbReference>